<sequence>MLRLKVIAACSLLHVAVAQDSNDSIPIVNLLNPFWALPDGENSTRGLGASVVNVDSIATTYAVSCDATAELVPGPTPITCVWETVGPQLFTQWGTSQFFALSFTGFDDVTSYQGDYTFSSTLAPTITGTFTFSVAESEATRGSDVIPATTQASLYTGTSSATWYAIPITAGEEKLAAASSSRTSTGASFPSGITSNTPMGTSTGSSSGTASGSEMSSTGDASLPTVTSMPSTSSRAGGAAATSESTSSSTAAAAKAGGKAGWFGAMAGGFLGVFVL</sequence>
<dbReference type="OrthoDB" id="3560948at2759"/>
<accession>A0A8H7WBS9</accession>
<dbReference type="EMBL" id="JAFJYH010000057">
    <property type="protein sequence ID" value="KAG4421937.1"/>
    <property type="molecule type" value="Genomic_DNA"/>
</dbReference>
<keyword evidence="4" id="KW-1185">Reference proteome</keyword>
<evidence type="ECO:0000256" key="1">
    <source>
        <dbReference type="SAM" id="MobiDB-lite"/>
    </source>
</evidence>
<dbReference type="Proteomes" id="UP000664132">
    <property type="component" value="Unassembled WGS sequence"/>
</dbReference>
<feature type="compositionally biased region" description="Low complexity" evidence="1">
    <location>
        <begin position="177"/>
        <end position="219"/>
    </location>
</feature>
<feature type="region of interest" description="Disordered" evidence="1">
    <location>
        <begin position="177"/>
        <end position="248"/>
    </location>
</feature>
<protein>
    <submittedName>
        <fullName evidence="3">Uncharacterized protein</fullName>
    </submittedName>
</protein>
<feature type="chain" id="PRO_5034833986" evidence="2">
    <location>
        <begin position="19"/>
        <end position="276"/>
    </location>
</feature>
<evidence type="ECO:0000256" key="2">
    <source>
        <dbReference type="SAM" id="SignalP"/>
    </source>
</evidence>
<feature type="compositionally biased region" description="Low complexity" evidence="1">
    <location>
        <begin position="231"/>
        <end position="248"/>
    </location>
</feature>
<comment type="caution">
    <text evidence="3">The sequence shown here is derived from an EMBL/GenBank/DDBJ whole genome shotgun (WGS) entry which is preliminary data.</text>
</comment>
<reference evidence="3" key="1">
    <citation type="submission" date="2021-02" db="EMBL/GenBank/DDBJ databases">
        <title>Genome sequence Cadophora malorum strain M34.</title>
        <authorList>
            <person name="Stefanovic E."/>
            <person name="Vu D."/>
            <person name="Scully C."/>
            <person name="Dijksterhuis J."/>
            <person name="Roader J."/>
            <person name="Houbraken J."/>
        </authorList>
    </citation>
    <scope>NUCLEOTIDE SEQUENCE</scope>
    <source>
        <strain evidence="3">M34</strain>
    </source>
</reference>
<feature type="signal peptide" evidence="2">
    <location>
        <begin position="1"/>
        <end position="18"/>
    </location>
</feature>
<name>A0A8H7WBS9_9HELO</name>
<gene>
    <name evidence="3" type="ORF">IFR04_004916</name>
</gene>
<evidence type="ECO:0000313" key="3">
    <source>
        <dbReference type="EMBL" id="KAG4421937.1"/>
    </source>
</evidence>
<keyword evidence="2" id="KW-0732">Signal</keyword>
<dbReference type="AlphaFoldDB" id="A0A8H7WBS9"/>
<proteinExistence type="predicted"/>
<evidence type="ECO:0000313" key="4">
    <source>
        <dbReference type="Proteomes" id="UP000664132"/>
    </source>
</evidence>
<organism evidence="3 4">
    <name type="scientific">Cadophora malorum</name>
    <dbReference type="NCBI Taxonomy" id="108018"/>
    <lineage>
        <taxon>Eukaryota</taxon>
        <taxon>Fungi</taxon>
        <taxon>Dikarya</taxon>
        <taxon>Ascomycota</taxon>
        <taxon>Pezizomycotina</taxon>
        <taxon>Leotiomycetes</taxon>
        <taxon>Helotiales</taxon>
        <taxon>Ploettnerulaceae</taxon>
        <taxon>Cadophora</taxon>
    </lineage>
</organism>